<organism evidence="1">
    <name type="scientific">Edaphobacter paludis</name>
    <dbReference type="NCBI Taxonomy" id="3035702"/>
    <lineage>
        <taxon>Bacteria</taxon>
        <taxon>Pseudomonadati</taxon>
        <taxon>Acidobacteriota</taxon>
        <taxon>Terriglobia</taxon>
        <taxon>Terriglobales</taxon>
        <taxon>Acidobacteriaceae</taxon>
        <taxon>Edaphobacter</taxon>
    </lineage>
</organism>
<gene>
    <name evidence="1" type="ORF">P4G45_14600</name>
</gene>
<dbReference type="InterPro" id="IPR025325">
    <property type="entry name" value="DUF4231"/>
</dbReference>
<dbReference type="AlphaFoldDB" id="A0AAU7CWD7"/>
<accession>A0AAU7CWD7</accession>
<name>A0AAU7CWD7_9BACT</name>
<dbReference type="EMBL" id="CP121194">
    <property type="protein sequence ID" value="XBH09704.1"/>
    <property type="molecule type" value="Genomic_DNA"/>
</dbReference>
<evidence type="ECO:0000313" key="1">
    <source>
        <dbReference type="EMBL" id="XBH09704.1"/>
    </source>
</evidence>
<proteinExistence type="predicted"/>
<dbReference type="KEGG" id="epl:P4G45_14600"/>
<dbReference type="RefSeq" id="WP_348267211.1">
    <property type="nucleotide sequence ID" value="NZ_CP121194.1"/>
</dbReference>
<protein>
    <submittedName>
        <fullName evidence="1">DUF4231 domain-containing protein</fullName>
    </submittedName>
</protein>
<sequence>MVETTESVIGDDPIFDRLEDQIKWYDRKSRSAQHIYKRVKVVEILAAAIIPLLAGLNFPHDKLTTAGLGVLITVLEGILHLNQYQQLWSTYRSTCEALKHEKHVYLGKAGPYAGLADPHALLAERVEACVSQEHAQWSSIQQPTGKAQKTNEP</sequence>
<dbReference type="Pfam" id="PF14015">
    <property type="entry name" value="DUF4231"/>
    <property type="match status" value="1"/>
</dbReference>
<reference evidence="1" key="1">
    <citation type="submission" date="2023-03" db="EMBL/GenBank/DDBJ databases">
        <title>Edaphobacter sp.</title>
        <authorList>
            <person name="Huber K.J."/>
            <person name="Papendorf J."/>
            <person name="Pilke C."/>
            <person name="Bunk B."/>
            <person name="Sproeer C."/>
            <person name="Pester M."/>
        </authorList>
    </citation>
    <scope>NUCLEOTIDE SEQUENCE</scope>
    <source>
        <strain evidence="1">DSM 109919</strain>
    </source>
</reference>
<dbReference type="NCBIfam" id="NF033634">
    <property type="entry name" value="SLATT_1"/>
    <property type="match status" value="1"/>
</dbReference>